<dbReference type="GO" id="GO:0005886">
    <property type="term" value="C:plasma membrane"/>
    <property type="evidence" value="ECO:0007669"/>
    <property type="project" value="UniProtKB-SubCell"/>
</dbReference>
<dbReference type="PANTHER" id="PTHR42643:SF41">
    <property type="entry name" value="IONOTROPIC RECEPTOR 20A-RELATED"/>
    <property type="match status" value="1"/>
</dbReference>
<evidence type="ECO:0000256" key="6">
    <source>
        <dbReference type="ARBA" id="ARBA00023170"/>
    </source>
</evidence>
<organism evidence="10 11">
    <name type="scientific">Drosophila pseudoobscura pseudoobscura</name>
    <name type="common">Fruit fly</name>
    <dbReference type="NCBI Taxonomy" id="46245"/>
    <lineage>
        <taxon>Eukaryota</taxon>
        <taxon>Metazoa</taxon>
        <taxon>Ecdysozoa</taxon>
        <taxon>Arthropoda</taxon>
        <taxon>Hexapoda</taxon>
        <taxon>Insecta</taxon>
        <taxon>Pterygota</taxon>
        <taxon>Neoptera</taxon>
        <taxon>Endopterygota</taxon>
        <taxon>Diptera</taxon>
        <taxon>Brachycera</taxon>
        <taxon>Muscomorpha</taxon>
        <taxon>Ephydroidea</taxon>
        <taxon>Drosophilidae</taxon>
        <taxon>Drosophila</taxon>
        <taxon>Sophophora</taxon>
    </lineage>
</organism>
<evidence type="ECO:0000256" key="2">
    <source>
        <dbReference type="ARBA" id="ARBA00022475"/>
    </source>
</evidence>
<comment type="subcellular location">
    <subcellularLocation>
        <location evidence="1">Cell membrane</location>
        <topology evidence="1">Multi-pass membrane protein</topology>
    </subcellularLocation>
</comment>
<feature type="transmembrane region" description="Helical" evidence="8">
    <location>
        <begin position="565"/>
        <end position="586"/>
    </location>
</feature>
<dbReference type="Proteomes" id="UP000001819">
    <property type="component" value="Chromosome X"/>
</dbReference>
<name>A0A6I8VJ86_DROPS</name>
<dbReference type="InParanoid" id="A0A6I8VJ86"/>
<keyword evidence="5 8" id="KW-0472">Membrane</keyword>
<gene>
    <name evidence="11" type="primary">Ir62a</name>
</gene>
<feature type="transmembrane region" description="Helical" evidence="8">
    <location>
        <begin position="372"/>
        <end position="392"/>
    </location>
</feature>
<feature type="transmembrane region" description="Helical" evidence="8">
    <location>
        <begin position="326"/>
        <end position="348"/>
    </location>
</feature>
<feature type="chain" id="PRO_5026304462" evidence="9">
    <location>
        <begin position="22"/>
        <end position="604"/>
    </location>
</feature>
<proteinExistence type="predicted"/>
<dbReference type="FunCoup" id="A0A6I8VJ86">
    <property type="interactions" value="13"/>
</dbReference>
<keyword evidence="2" id="KW-1003">Cell membrane</keyword>
<accession>A0A6I8VJ86</accession>
<keyword evidence="4 8" id="KW-1133">Transmembrane helix</keyword>
<dbReference type="KEGG" id="dpo:26532947"/>
<keyword evidence="6" id="KW-0675">Receptor</keyword>
<keyword evidence="7" id="KW-0325">Glycoprotein</keyword>
<evidence type="ECO:0000256" key="7">
    <source>
        <dbReference type="ARBA" id="ARBA00023180"/>
    </source>
</evidence>
<feature type="signal peptide" evidence="9">
    <location>
        <begin position="1"/>
        <end position="21"/>
    </location>
</feature>
<dbReference type="RefSeq" id="XP_015042458.2">
    <property type="nucleotide sequence ID" value="XM_015186972.2"/>
</dbReference>
<keyword evidence="10" id="KW-1185">Reference proteome</keyword>
<reference evidence="11" key="1">
    <citation type="submission" date="2025-08" db="UniProtKB">
        <authorList>
            <consortium name="RefSeq"/>
        </authorList>
    </citation>
    <scope>IDENTIFICATION</scope>
    <source>
        <strain evidence="11">MV-25-SWS-2005</strain>
        <tissue evidence="11">Whole body</tissue>
    </source>
</reference>
<dbReference type="AlphaFoldDB" id="A0A6I8VJ86"/>
<sequence length="604" mass="69940">MGVMWLQFIAILLFLPHQSREQEINFTLPEQLALFLDRIGDVHRLQAISIVNSRDSISPDYLDGLHQQLRANASMHFQLLPQMTATDVDVHVCFSALQDEDTLYVVFARHSRDPVIQLQAKRARGRRYSKTLFLLKEHESLPVLGEFFKLLWQLQFRSALVVTAQRWAYQMDPYPKMKIKRMKEVSSYDLEEIFPKPNRKNFNGYELHLAVQLDIPNSFWSRDPRNQQLRLDGAGGKIINELMAKLNVTLKVHPLLVNGSRWLNMPAIIDLIASNRMELSPHLCDTLQASTEVDYSYPVRLASRCFMIPLDNQISRTLYVLLPFQWSVWLSVLLILLVLHFFGVRWLVPDSQLWALIGVPGWRLSRSHHHSVLNTVTCYLVLFGVCLIYQLYSTKLTSFLTVTLSHKLPSSLDEILRLPFPILALPLDVELIVGTFGHAEEFRRMFSVTDAQTFATRRINMDTGYIYPISSFRWFFYSVQQRYLKTKRFYFSSLCHGTFAAQFQLRIDSHFKDPLHRFALHVQEAGLLLVWMKESYQSARLGGYIQEFTSAEEFLDDIRPLAFNLLAPAFSLFMCGLLVSLVVFLVEIRPPSCARRSSRNSSSH</sequence>
<evidence type="ECO:0000256" key="5">
    <source>
        <dbReference type="ARBA" id="ARBA00023136"/>
    </source>
</evidence>
<dbReference type="PANTHER" id="PTHR42643">
    <property type="entry name" value="IONOTROPIC RECEPTOR 20A-RELATED"/>
    <property type="match status" value="1"/>
</dbReference>
<evidence type="ECO:0000256" key="3">
    <source>
        <dbReference type="ARBA" id="ARBA00022692"/>
    </source>
</evidence>
<evidence type="ECO:0000256" key="4">
    <source>
        <dbReference type="ARBA" id="ARBA00022989"/>
    </source>
</evidence>
<evidence type="ECO:0000313" key="11">
    <source>
        <dbReference type="RefSeq" id="XP_015042458.2"/>
    </source>
</evidence>
<evidence type="ECO:0000313" key="10">
    <source>
        <dbReference type="Proteomes" id="UP000001819"/>
    </source>
</evidence>
<evidence type="ECO:0000256" key="8">
    <source>
        <dbReference type="SAM" id="Phobius"/>
    </source>
</evidence>
<keyword evidence="3 8" id="KW-0812">Transmembrane</keyword>
<dbReference type="InterPro" id="IPR052192">
    <property type="entry name" value="Insect_Ionotropic_Sensory_Rcpt"/>
</dbReference>
<evidence type="ECO:0000256" key="1">
    <source>
        <dbReference type="ARBA" id="ARBA00004651"/>
    </source>
</evidence>
<protein>
    <submittedName>
        <fullName evidence="11">Uncharacterized protein Ir62a</fullName>
    </submittedName>
</protein>
<keyword evidence="9" id="KW-0732">Signal</keyword>
<dbReference type="ExpressionAtlas" id="A0A6I8VJ86">
    <property type="expression patterns" value="baseline"/>
</dbReference>
<evidence type="ECO:0000256" key="9">
    <source>
        <dbReference type="SAM" id="SignalP"/>
    </source>
</evidence>